<dbReference type="Proteomes" id="UP001454036">
    <property type="component" value="Unassembled WGS sequence"/>
</dbReference>
<name>A0AAV3Q6R1_LITER</name>
<organism evidence="1 2">
    <name type="scientific">Lithospermum erythrorhizon</name>
    <name type="common">Purple gromwell</name>
    <name type="synonym">Lithospermum officinale var. erythrorhizon</name>
    <dbReference type="NCBI Taxonomy" id="34254"/>
    <lineage>
        <taxon>Eukaryota</taxon>
        <taxon>Viridiplantae</taxon>
        <taxon>Streptophyta</taxon>
        <taxon>Embryophyta</taxon>
        <taxon>Tracheophyta</taxon>
        <taxon>Spermatophyta</taxon>
        <taxon>Magnoliopsida</taxon>
        <taxon>eudicotyledons</taxon>
        <taxon>Gunneridae</taxon>
        <taxon>Pentapetalae</taxon>
        <taxon>asterids</taxon>
        <taxon>lamiids</taxon>
        <taxon>Boraginales</taxon>
        <taxon>Boraginaceae</taxon>
        <taxon>Boraginoideae</taxon>
        <taxon>Lithospermeae</taxon>
        <taxon>Lithospermum</taxon>
    </lineage>
</organism>
<sequence length="110" mass="12386">MYSNTIPAVVFDSVINWFDDALYLHGVYNISNAVVKPPTGKQLVHGYSTNWVLPHITLIRPLCNEPPTLLYIFYGITPINMIAQAMANTKDIIDIMAIVIKYEDSRSLTT</sequence>
<protein>
    <submittedName>
        <fullName evidence="1">Uncharacterized protein</fullName>
    </submittedName>
</protein>
<gene>
    <name evidence="1" type="ORF">LIER_38623</name>
</gene>
<accession>A0AAV3Q6R1</accession>
<keyword evidence="2" id="KW-1185">Reference proteome</keyword>
<proteinExistence type="predicted"/>
<comment type="caution">
    <text evidence="1">The sequence shown here is derived from an EMBL/GenBank/DDBJ whole genome shotgun (WGS) entry which is preliminary data.</text>
</comment>
<evidence type="ECO:0000313" key="1">
    <source>
        <dbReference type="EMBL" id="GAA0158330.1"/>
    </source>
</evidence>
<evidence type="ECO:0000313" key="2">
    <source>
        <dbReference type="Proteomes" id="UP001454036"/>
    </source>
</evidence>
<dbReference type="AlphaFoldDB" id="A0AAV3Q6R1"/>
<dbReference type="EMBL" id="BAABME010019784">
    <property type="protein sequence ID" value="GAA0158330.1"/>
    <property type="molecule type" value="Genomic_DNA"/>
</dbReference>
<reference evidence="1 2" key="1">
    <citation type="submission" date="2024-01" db="EMBL/GenBank/DDBJ databases">
        <title>The complete chloroplast genome sequence of Lithospermum erythrorhizon: insights into the phylogenetic relationship among Boraginaceae species and the maternal lineages of purple gromwells.</title>
        <authorList>
            <person name="Okada T."/>
            <person name="Watanabe K."/>
        </authorList>
    </citation>
    <scope>NUCLEOTIDE SEQUENCE [LARGE SCALE GENOMIC DNA]</scope>
</reference>